<comment type="caution">
    <text evidence="4">The sequence shown here is derived from an EMBL/GenBank/DDBJ whole genome shotgun (WGS) entry which is preliminary data.</text>
</comment>
<dbReference type="AlphaFoldDB" id="A0A7W7VJI5"/>
<evidence type="ECO:0000256" key="3">
    <source>
        <dbReference type="SAM" id="Phobius"/>
    </source>
</evidence>
<dbReference type="Proteomes" id="UP000520767">
    <property type="component" value="Unassembled WGS sequence"/>
</dbReference>
<evidence type="ECO:0000313" key="4">
    <source>
        <dbReference type="EMBL" id="MBB4912120.1"/>
    </source>
</evidence>
<dbReference type="PANTHER" id="PTHR37042:SF4">
    <property type="entry name" value="OUTER MEMBRANE PROTEIN RV1973"/>
    <property type="match status" value="1"/>
</dbReference>
<evidence type="ECO:0000256" key="2">
    <source>
        <dbReference type="ARBA" id="ARBA00023136"/>
    </source>
</evidence>
<keyword evidence="2 3" id="KW-0472">Membrane</keyword>
<dbReference type="EMBL" id="JACHJQ010000011">
    <property type="protein sequence ID" value="MBB4912120.1"/>
    <property type="molecule type" value="Genomic_DNA"/>
</dbReference>
<feature type="transmembrane region" description="Helical" evidence="3">
    <location>
        <begin position="7"/>
        <end position="27"/>
    </location>
</feature>
<protein>
    <submittedName>
        <fullName evidence="4">Mce-associated membrane protein</fullName>
    </submittedName>
</protein>
<gene>
    <name evidence="4" type="ORF">FHR82_008391</name>
</gene>
<reference evidence="4 5" key="1">
    <citation type="submission" date="2020-08" db="EMBL/GenBank/DDBJ databases">
        <title>Genomic Encyclopedia of Type Strains, Phase III (KMG-III): the genomes of soil and plant-associated and newly described type strains.</title>
        <authorList>
            <person name="Whitman W."/>
        </authorList>
    </citation>
    <scope>NUCLEOTIDE SEQUENCE [LARGE SCALE GENOMIC DNA]</scope>
    <source>
        <strain evidence="4 5">CECT 8960</strain>
    </source>
</reference>
<keyword evidence="5" id="KW-1185">Reference proteome</keyword>
<evidence type="ECO:0000256" key="1">
    <source>
        <dbReference type="ARBA" id="ARBA00004370"/>
    </source>
</evidence>
<keyword evidence="3" id="KW-0812">Transmembrane</keyword>
<organism evidence="4 5">
    <name type="scientific">Actinophytocola algeriensis</name>
    <dbReference type="NCBI Taxonomy" id="1768010"/>
    <lineage>
        <taxon>Bacteria</taxon>
        <taxon>Bacillati</taxon>
        <taxon>Actinomycetota</taxon>
        <taxon>Actinomycetes</taxon>
        <taxon>Pseudonocardiales</taxon>
        <taxon>Pseudonocardiaceae</taxon>
    </lineage>
</organism>
<dbReference type="GO" id="GO:0016020">
    <property type="term" value="C:membrane"/>
    <property type="evidence" value="ECO:0007669"/>
    <property type="project" value="UniProtKB-SubCell"/>
</dbReference>
<dbReference type="RefSeq" id="WP_311771526.1">
    <property type="nucleotide sequence ID" value="NZ_JACHJQ010000011.1"/>
</dbReference>
<proteinExistence type="predicted"/>
<name>A0A7W7VJI5_9PSEU</name>
<sequence>MAREVKVMLGVVVLALAFAGWGGFTWWQASRDDSLSYATARDEVLAAGRAQVATLTTLDYHDVDAGIDKWLAVSTGGLRDELAATDSATRRQLAANATVATGRVLDAAVSELDTRAGSAKLLVSVEISAATDGSPPTAKRNRFVAGMSRVDGEWKLSALDQVPLGER</sequence>
<comment type="subcellular location">
    <subcellularLocation>
        <location evidence="1">Membrane</location>
    </subcellularLocation>
</comment>
<accession>A0A7W7VJI5</accession>
<dbReference type="PANTHER" id="PTHR37042">
    <property type="entry name" value="OUTER MEMBRANE PROTEIN RV1973"/>
    <property type="match status" value="1"/>
</dbReference>
<evidence type="ECO:0000313" key="5">
    <source>
        <dbReference type="Proteomes" id="UP000520767"/>
    </source>
</evidence>
<keyword evidence="3" id="KW-1133">Transmembrane helix</keyword>